<dbReference type="InterPro" id="IPR043128">
    <property type="entry name" value="Rev_trsase/Diguanyl_cyclase"/>
</dbReference>
<dbReference type="Pfam" id="PF00078">
    <property type="entry name" value="RVT_1"/>
    <property type="match status" value="1"/>
</dbReference>
<evidence type="ECO:0000313" key="2">
    <source>
        <dbReference type="EMBL" id="RDY00388.1"/>
    </source>
</evidence>
<dbReference type="PANTHER" id="PTHR24559">
    <property type="entry name" value="TRANSPOSON TY3-I GAG-POL POLYPROTEIN"/>
    <property type="match status" value="1"/>
</dbReference>
<protein>
    <recommendedName>
        <fullName evidence="1">Reverse transcriptase domain-containing protein</fullName>
    </recommendedName>
</protein>
<dbReference type="InterPro" id="IPR000477">
    <property type="entry name" value="RT_dom"/>
</dbReference>
<dbReference type="Gene3D" id="3.10.10.10">
    <property type="entry name" value="HIV Type 1 Reverse Transcriptase, subunit A, domain 1"/>
    <property type="match status" value="1"/>
</dbReference>
<dbReference type="OrthoDB" id="1400091at2759"/>
<keyword evidence="3" id="KW-1185">Reference proteome</keyword>
<dbReference type="Gene3D" id="3.30.70.270">
    <property type="match status" value="1"/>
</dbReference>
<gene>
    <name evidence="2" type="ORF">CR513_16434</name>
</gene>
<comment type="caution">
    <text evidence="2">The sequence shown here is derived from an EMBL/GenBank/DDBJ whole genome shotgun (WGS) entry which is preliminary data.</text>
</comment>
<evidence type="ECO:0000259" key="1">
    <source>
        <dbReference type="Pfam" id="PF00078"/>
    </source>
</evidence>
<name>A0A371HC81_MUCPR</name>
<dbReference type="AlphaFoldDB" id="A0A371HC81"/>
<dbReference type="PANTHER" id="PTHR24559:SF444">
    <property type="entry name" value="REVERSE TRANSCRIPTASE DOMAIN-CONTAINING PROTEIN"/>
    <property type="match status" value="1"/>
</dbReference>
<evidence type="ECO:0000313" key="3">
    <source>
        <dbReference type="Proteomes" id="UP000257109"/>
    </source>
</evidence>
<dbReference type="CDD" id="cd01647">
    <property type="entry name" value="RT_LTR"/>
    <property type="match status" value="1"/>
</dbReference>
<proteinExistence type="predicted"/>
<dbReference type="InterPro" id="IPR043502">
    <property type="entry name" value="DNA/RNA_pol_sf"/>
</dbReference>
<organism evidence="2 3">
    <name type="scientific">Mucuna pruriens</name>
    <name type="common">Velvet bean</name>
    <name type="synonym">Dolichos pruriens</name>
    <dbReference type="NCBI Taxonomy" id="157652"/>
    <lineage>
        <taxon>Eukaryota</taxon>
        <taxon>Viridiplantae</taxon>
        <taxon>Streptophyta</taxon>
        <taxon>Embryophyta</taxon>
        <taxon>Tracheophyta</taxon>
        <taxon>Spermatophyta</taxon>
        <taxon>Magnoliopsida</taxon>
        <taxon>eudicotyledons</taxon>
        <taxon>Gunneridae</taxon>
        <taxon>Pentapetalae</taxon>
        <taxon>rosids</taxon>
        <taxon>fabids</taxon>
        <taxon>Fabales</taxon>
        <taxon>Fabaceae</taxon>
        <taxon>Papilionoideae</taxon>
        <taxon>50 kb inversion clade</taxon>
        <taxon>NPAAA clade</taxon>
        <taxon>indigoferoid/millettioid clade</taxon>
        <taxon>Phaseoleae</taxon>
        <taxon>Mucuna</taxon>
    </lineage>
</organism>
<sequence length="393" mass="45334">MVISIEVAEYKSTYKKLGLQPADMEPYAGKLYGFAREQVEIRGGIELETTFGEHSYARIVLVVDVEASYNVIIERTTLNKLGAIVSTYHLCMKYLVGKEVGRVWVDHRDTRRCYEDCLTIGSRLARAYQPDVNSISVQDKDRNRPNTRRGEQPRLLLAEKPAHVRLVTSRHARDRPQIHMPPSTDSLKLQAIRSTAEEVRRRAVREETKKLLTVSFIREIQYSIWFENVVMVKKASGKWCMCTDYMDLNKACPKDLYPLSSIDLLVDRASSSALLSFMDAYLGYNQIKMHPQDKAKMAFITDAGAYCYKVMPFRLKNAGPTYQRMMDRMFEGMIRVDVEVYVDDMVVKSTSTADHYKSLGRVFQILRKHQLKLNPQKVLLWGPSRKIFRIHAD</sequence>
<accession>A0A371HC81</accession>
<dbReference type="InterPro" id="IPR053134">
    <property type="entry name" value="RNA-dir_DNA_polymerase"/>
</dbReference>
<dbReference type="SUPFAM" id="SSF56672">
    <property type="entry name" value="DNA/RNA polymerases"/>
    <property type="match status" value="1"/>
</dbReference>
<dbReference type="EMBL" id="QJKJ01003009">
    <property type="protein sequence ID" value="RDY00388.1"/>
    <property type="molecule type" value="Genomic_DNA"/>
</dbReference>
<dbReference type="Proteomes" id="UP000257109">
    <property type="component" value="Unassembled WGS sequence"/>
</dbReference>
<feature type="non-terminal residue" evidence="2">
    <location>
        <position position="1"/>
    </location>
</feature>
<feature type="domain" description="Reverse transcriptase" evidence="1">
    <location>
        <begin position="232"/>
        <end position="380"/>
    </location>
</feature>
<reference evidence="2" key="1">
    <citation type="submission" date="2018-05" db="EMBL/GenBank/DDBJ databases">
        <title>Draft genome of Mucuna pruriens seed.</title>
        <authorList>
            <person name="Nnadi N.E."/>
            <person name="Vos R."/>
            <person name="Hasami M.H."/>
            <person name="Devisetty U.K."/>
            <person name="Aguiy J.C."/>
        </authorList>
    </citation>
    <scope>NUCLEOTIDE SEQUENCE [LARGE SCALE GENOMIC DNA]</scope>
    <source>
        <strain evidence="2">JCA_2017</strain>
    </source>
</reference>